<reference evidence="2 3" key="1">
    <citation type="submission" date="2013-07" db="EMBL/GenBank/DDBJ databases">
        <title>The Genome Sequence of Cryptococcus heveanensis BCC8398.</title>
        <authorList>
            <consortium name="The Broad Institute Genome Sequencing Platform"/>
            <person name="Cuomo C."/>
            <person name="Litvintseva A."/>
            <person name="Chen Y."/>
            <person name="Heitman J."/>
            <person name="Sun S."/>
            <person name="Springer D."/>
            <person name="Dromer F."/>
            <person name="Young S.K."/>
            <person name="Zeng Q."/>
            <person name="Gargeya S."/>
            <person name="Fitzgerald M."/>
            <person name="Abouelleil A."/>
            <person name="Alvarado L."/>
            <person name="Berlin A.M."/>
            <person name="Chapman S.B."/>
            <person name="Dewar J."/>
            <person name="Goldberg J."/>
            <person name="Griggs A."/>
            <person name="Gujja S."/>
            <person name="Hansen M."/>
            <person name="Howarth C."/>
            <person name="Imamovic A."/>
            <person name="Larimer J."/>
            <person name="McCowan C."/>
            <person name="Murphy C."/>
            <person name="Pearson M."/>
            <person name="Priest M."/>
            <person name="Roberts A."/>
            <person name="Saif S."/>
            <person name="Shea T."/>
            <person name="Sykes S."/>
            <person name="Wortman J."/>
            <person name="Nusbaum C."/>
            <person name="Birren B."/>
        </authorList>
    </citation>
    <scope>NUCLEOTIDE SEQUENCE [LARGE SCALE GENOMIC DNA]</scope>
    <source>
        <strain evidence="2 3">BCC8398</strain>
    </source>
</reference>
<feature type="compositionally biased region" description="Basic and acidic residues" evidence="1">
    <location>
        <begin position="124"/>
        <end position="141"/>
    </location>
</feature>
<feature type="region of interest" description="Disordered" evidence="1">
    <location>
        <begin position="1"/>
        <end position="194"/>
    </location>
</feature>
<protein>
    <submittedName>
        <fullName evidence="2">Uncharacterized protein</fullName>
    </submittedName>
</protein>
<feature type="compositionally biased region" description="Basic and acidic residues" evidence="1">
    <location>
        <begin position="80"/>
        <end position="89"/>
    </location>
</feature>
<feature type="compositionally biased region" description="Basic and acidic residues" evidence="1">
    <location>
        <begin position="61"/>
        <end position="71"/>
    </location>
</feature>
<dbReference type="AlphaFoldDB" id="A0A1B9GQY4"/>
<keyword evidence="3" id="KW-1185">Reference proteome</keyword>
<accession>A0A1B9GQY4</accession>
<feature type="compositionally biased region" description="Gly residues" evidence="1">
    <location>
        <begin position="184"/>
        <end position="194"/>
    </location>
</feature>
<proteinExistence type="predicted"/>
<evidence type="ECO:0000313" key="2">
    <source>
        <dbReference type="EMBL" id="OCF33275.1"/>
    </source>
</evidence>
<evidence type="ECO:0000256" key="1">
    <source>
        <dbReference type="SAM" id="MobiDB-lite"/>
    </source>
</evidence>
<dbReference type="Proteomes" id="UP000092666">
    <property type="component" value="Unassembled WGS sequence"/>
</dbReference>
<name>A0A1B9GQY4_9TREE</name>
<gene>
    <name evidence="2" type="ORF">I316_05016</name>
</gene>
<sequence length="194" mass="20920">MSPNESHQSHGETDSSSMYPPPFPQAGTSPDPHPPKHEVAETLINAAAKHVFPSRATPNEDEPKQDSKVPETDSGLKAGIADKEEKEEQPIISGTPLDEMAQTPGWEVPAVRFDVPEPEPEPVMEEREKEEQYEVENEHARMKGSQLKPATARVDQLQGESGHAGGDLSTPTSSPVDRQTRPGFGAGREIGSGG</sequence>
<evidence type="ECO:0000313" key="3">
    <source>
        <dbReference type="Proteomes" id="UP000092666"/>
    </source>
</evidence>
<organism evidence="2 3">
    <name type="scientific">Kwoniella heveanensis BCC8398</name>
    <dbReference type="NCBI Taxonomy" id="1296120"/>
    <lineage>
        <taxon>Eukaryota</taxon>
        <taxon>Fungi</taxon>
        <taxon>Dikarya</taxon>
        <taxon>Basidiomycota</taxon>
        <taxon>Agaricomycotina</taxon>
        <taxon>Tremellomycetes</taxon>
        <taxon>Tremellales</taxon>
        <taxon>Cryptococcaceae</taxon>
        <taxon>Kwoniella</taxon>
    </lineage>
</organism>
<dbReference type="EMBL" id="KV700126">
    <property type="protein sequence ID" value="OCF33275.1"/>
    <property type="molecule type" value="Genomic_DNA"/>
</dbReference>
<reference evidence="3" key="2">
    <citation type="submission" date="2013-12" db="EMBL/GenBank/DDBJ databases">
        <title>Evolution of pathogenesis and genome organization in the Tremellales.</title>
        <authorList>
            <person name="Cuomo C."/>
            <person name="Litvintseva A."/>
            <person name="Heitman J."/>
            <person name="Chen Y."/>
            <person name="Sun S."/>
            <person name="Springer D."/>
            <person name="Dromer F."/>
            <person name="Young S."/>
            <person name="Zeng Q."/>
            <person name="Chapman S."/>
            <person name="Gujja S."/>
            <person name="Saif S."/>
            <person name="Birren B."/>
        </authorList>
    </citation>
    <scope>NUCLEOTIDE SEQUENCE [LARGE SCALE GENOMIC DNA]</scope>
    <source>
        <strain evidence="3">BCC8398</strain>
    </source>
</reference>
<dbReference type="OrthoDB" id="2564374at2759"/>